<evidence type="ECO:0000313" key="9">
    <source>
        <dbReference type="RefSeq" id="XP_010940031.1"/>
    </source>
</evidence>
<keyword evidence="5" id="KW-0406">Ion transport</keyword>
<dbReference type="SUPFAM" id="SSF47928">
    <property type="entry name" value="N-terminal domain of the delta subunit of the F1F0-ATP synthase"/>
    <property type="match status" value="1"/>
</dbReference>
<dbReference type="Gene3D" id="1.10.520.20">
    <property type="entry name" value="N-terminal domain of the delta subunit of the F1F0-ATP synthase"/>
    <property type="match status" value="1"/>
</dbReference>
<protein>
    <submittedName>
        <fullName evidence="9">ATP synthase subunit O, mitochondrial</fullName>
    </submittedName>
</protein>
<dbReference type="GO" id="GO:0016020">
    <property type="term" value="C:membrane"/>
    <property type="evidence" value="ECO:0007669"/>
    <property type="project" value="UniProtKB-SubCell"/>
</dbReference>
<evidence type="ECO:0000256" key="3">
    <source>
        <dbReference type="ARBA" id="ARBA00022448"/>
    </source>
</evidence>
<dbReference type="NCBIfam" id="TIGR01145">
    <property type="entry name" value="ATP_synt_delta"/>
    <property type="match status" value="1"/>
</dbReference>
<dbReference type="Proteomes" id="UP000504607">
    <property type="component" value="Chromosome 15"/>
</dbReference>
<name>A0A6I9SAG7_ELAGV</name>
<keyword evidence="3" id="KW-0813">Transport</keyword>
<evidence type="ECO:0000313" key="8">
    <source>
        <dbReference type="Proteomes" id="UP000504607"/>
    </source>
</evidence>
<dbReference type="InterPro" id="IPR000711">
    <property type="entry name" value="ATPase_OSCP/dsu"/>
</dbReference>
<dbReference type="AlphaFoldDB" id="A0A6I9SAG7"/>
<dbReference type="PANTHER" id="PTHR11910">
    <property type="entry name" value="ATP SYNTHASE DELTA CHAIN"/>
    <property type="match status" value="1"/>
</dbReference>
<gene>
    <name evidence="9" type="primary">LOC105058711</name>
</gene>
<evidence type="ECO:0000256" key="1">
    <source>
        <dbReference type="ARBA" id="ARBA00004370"/>
    </source>
</evidence>
<dbReference type="InterPro" id="IPR026015">
    <property type="entry name" value="ATP_synth_OSCP/delta_N_sf"/>
</dbReference>
<evidence type="ECO:0000256" key="6">
    <source>
        <dbReference type="ARBA" id="ARBA00023136"/>
    </source>
</evidence>
<comment type="subcellular location">
    <subcellularLocation>
        <location evidence="1">Membrane</location>
    </subcellularLocation>
</comment>
<dbReference type="Pfam" id="PF00213">
    <property type="entry name" value="OSCP"/>
    <property type="match status" value="1"/>
</dbReference>
<dbReference type="PRINTS" id="PR00125">
    <property type="entry name" value="ATPASEDELTA"/>
</dbReference>
<organism evidence="8 9">
    <name type="scientific">Elaeis guineensis var. tenera</name>
    <name type="common">Oil palm</name>
    <dbReference type="NCBI Taxonomy" id="51953"/>
    <lineage>
        <taxon>Eukaryota</taxon>
        <taxon>Viridiplantae</taxon>
        <taxon>Streptophyta</taxon>
        <taxon>Embryophyta</taxon>
        <taxon>Tracheophyta</taxon>
        <taxon>Spermatophyta</taxon>
        <taxon>Magnoliopsida</taxon>
        <taxon>Liliopsida</taxon>
        <taxon>Arecaceae</taxon>
        <taxon>Arecoideae</taxon>
        <taxon>Cocoseae</taxon>
        <taxon>Elaeidinae</taxon>
        <taxon>Elaeis</taxon>
    </lineage>
</organism>
<evidence type="ECO:0000256" key="5">
    <source>
        <dbReference type="ARBA" id="ARBA00023065"/>
    </source>
</evidence>
<evidence type="ECO:0000256" key="2">
    <source>
        <dbReference type="ARBA" id="ARBA00007046"/>
    </source>
</evidence>
<keyword evidence="7" id="KW-0066">ATP synthesis</keyword>
<evidence type="ECO:0000256" key="7">
    <source>
        <dbReference type="ARBA" id="ARBA00023310"/>
    </source>
</evidence>
<keyword evidence="6" id="KW-0472">Membrane</keyword>
<dbReference type="FunCoup" id="A0A6I9SAG7">
    <property type="interactions" value="2857"/>
</dbReference>
<dbReference type="KEGG" id="egu:105058711"/>
<dbReference type="GO" id="GO:0046933">
    <property type="term" value="F:proton-transporting ATP synthase activity, rotational mechanism"/>
    <property type="evidence" value="ECO:0007669"/>
    <property type="project" value="InterPro"/>
</dbReference>
<accession>A0A6I9SAG7</accession>
<comment type="similarity">
    <text evidence="2">Belongs to the ATPase delta chain family.</text>
</comment>
<keyword evidence="4" id="KW-0375">Hydrogen ion transport</keyword>
<dbReference type="OrthoDB" id="1262810at2759"/>
<dbReference type="GeneID" id="105058711"/>
<dbReference type="InterPro" id="IPR020781">
    <property type="entry name" value="ATPase_OSCP/d_CS"/>
</dbReference>
<reference evidence="9" key="1">
    <citation type="submission" date="2025-08" db="UniProtKB">
        <authorList>
            <consortium name="RefSeq"/>
        </authorList>
    </citation>
    <scope>IDENTIFICATION</scope>
</reference>
<dbReference type="PROSITE" id="PS00389">
    <property type="entry name" value="ATPASE_DELTA"/>
    <property type="match status" value="1"/>
</dbReference>
<keyword evidence="8" id="KW-1185">Reference proteome</keyword>
<evidence type="ECO:0000256" key="4">
    <source>
        <dbReference type="ARBA" id="ARBA00022781"/>
    </source>
</evidence>
<dbReference type="HAMAP" id="MF_01416">
    <property type="entry name" value="ATP_synth_delta_bact"/>
    <property type="match status" value="1"/>
</dbReference>
<dbReference type="RefSeq" id="XP_010940031.1">
    <property type="nucleotide sequence ID" value="XM_010941729.3"/>
</dbReference>
<proteinExistence type="inferred from homology"/>
<dbReference type="InParanoid" id="A0A6I9SAG7"/>
<sequence>MAISGRLKSSFSVFHQILRAESARPLRSVGDRGFGNPTITTSQCLRNFATQPKSSEANVKVPLSLFGGSGNYASALFIAASKANMLEKVESEILDIVEASKKSPLFSQFIKDLSVPRETRVKAVKELFSEAGFSDVTKNFLAVLADNGRLRHIERISKRFSELAMAQRGEVNVIVTTVIPLPAEEEKELKQTLQDILGQGKTVKVEQKIDPSILGGLVVEFGQKLFDMSIKTRAKQMEKFLREPLDFKSLE</sequence>